<evidence type="ECO:0000256" key="1">
    <source>
        <dbReference type="ARBA" id="ARBA00004609"/>
    </source>
</evidence>
<keyword evidence="3" id="KW-0336">GPI-anchor</keyword>
<keyword evidence="4 9" id="KW-0732">Signal</keyword>
<keyword evidence="6" id="KW-0449">Lipoprotein</keyword>
<feature type="domain" description="COBRA C-terminal" evidence="10">
    <location>
        <begin position="259"/>
        <end position="398"/>
    </location>
</feature>
<evidence type="ECO:0000256" key="5">
    <source>
        <dbReference type="ARBA" id="ARBA00023180"/>
    </source>
</evidence>
<evidence type="ECO:0000256" key="8">
    <source>
        <dbReference type="SAM" id="Phobius"/>
    </source>
</evidence>
<comment type="similarity">
    <text evidence="2 7">Belongs to the COBRA family.</text>
</comment>
<keyword evidence="5" id="KW-0325">Glycoprotein</keyword>
<sequence>MVFQQLLLLILATTGFFGAEGYDSFDPDANITIKWDIMSRTADGYIAHVGLYNYQRYRHIRAPGWSIGWTWPKKEVIWSMLGAEATERGDCSSFKDAIPHNCEQTPTLIDLMPGAPYNQQVRSCCKGGVLRSWVQNGAPDVAFFTMTVGQSETTDRDVRLPTNFTLKAPGLGYTCGSVSIVEPTKFPTADKRRVAQALMTWNVTCTFSPFIARKMPTCCVSLSAFYDSNIASCPTCSCGCPSNTSSPQICAERDAMNRFEPLVRCSDHMCPIRIHWHIMMNYKKYWRVKVTITNFHYRMNYSDWNLVIQHPNFNDMARSFSFNYKSPSLYGTNDIVVLWGINFFNDILLQSGPNGYIQTELLFYKDQATFTLEDGWAFPRAVLFDGDYCQMPPPDIYPSLPKIEAKLYYSSISVIVAAIVISVVIIFVTVYVSQIDCQLVCEQVHC</sequence>
<dbReference type="GO" id="GO:0052324">
    <property type="term" value="P:plant-type cell wall cellulose biosynthetic process"/>
    <property type="evidence" value="ECO:0007669"/>
    <property type="project" value="TreeGrafter"/>
</dbReference>
<feature type="transmembrane region" description="Helical" evidence="8">
    <location>
        <begin position="407"/>
        <end position="432"/>
    </location>
</feature>
<dbReference type="GO" id="GO:0098552">
    <property type="term" value="C:side of membrane"/>
    <property type="evidence" value="ECO:0007669"/>
    <property type="project" value="UniProtKB-KW"/>
</dbReference>
<dbReference type="GO" id="GO:0005886">
    <property type="term" value="C:plasma membrane"/>
    <property type="evidence" value="ECO:0007669"/>
    <property type="project" value="UniProtKB-SubCell"/>
</dbReference>
<evidence type="ECO:0000256" key="6">
    <source>
        <dbReference type="ARBA" id="ARBA00023288"/>
    </source>
</evidence>
<evidence type="ECO:0000259" key="10">
    <source>
        <dbReference type="Pfam" id="PF25079"/>
    </source>
</evidence>
<feature type="chain" id="PRO_5021359690" description="COBRA-like protein" evidence="9">
    <location>
        <begin position="22"/>
        <end position="446"/>
    </location>
</feature>
<dbReference type="Pfam" id="PF25079">
    <property type="entry name" value="COB_C"/>
    <property type="match status" value="2"/>
</dbReference>
<gene>
    <name evidence="11" type="ORF">Prudu_010128</name>
</gene>
<evidence type="ECO:0000256" key="2">
    <source>
        <dbReference type="ARBA" id="ARBA00005507"/>
    </source>
</evidence>
<dbReference type="Pfam" id="PF04833">
    <property type="entry name" value="COBRA"/>
    <property type="match status" value="1"/>
</dbReference>
<organism evidence="11">
    <name type="scientific">Prunus dulcis</name>
    <name type="common">Almond</name>
    <name type="synonym">Amygdalus dulcis</name>
    <dbReference type="NCBI Taxonomy" id="3755"/>
    <lineage>
        <taxon>Eukaryota</taxon>
        <taxon>Viridiplantae</taxon>
        <taxon>Streptophyta</taxon>
        <taxon>Embryophyta</taxon>
        <taxon>Tracheophyta</taxon>
        <taxon>Spermatophyta</taxon>
        <taxon>Magnoliopsida</taxon>
        <taxon>eudicotyledons</taxon>
        <taxon>Gunneridae</taxon>
        <taxon>Pentapetalae</taxon>
        <taxon>rosids</taxon>
        <taxon>fabids</taxon>
        <taxon>Rosales</taxon>
        <taxon>Rosaceae</taxon>
        <taxon>Amygdaloideae</taxon>
        <taxon>Amygdaleae</taxon>
        <taxon>Prunus</taxon>
    </lineage>
</organism>
<feature type="domain" description="COBRA C-terminal" evidence="10">
    <location>
        <begin position="217"/>
        <end position="248"/>
    </location>
</feature>
<dbReference type="EMBL" id="AP019299">
    <property type="protein sequence ID" value="BBH00202.1"/>
    <property type="molecule type" value="Genomic_DNA"/>
</dbReference>
<dbReference type="PIRSF" id="PIRSF038122">
    <property type="entry name" value="COBRA"/>
    <property type="match status" value="1"/>
</dbReference>
<evidence type="ECO:0000256" key="4">
    <source>
        <dbReference type="ARBA" id="ARBA00022729"/>
    </source>
</evidence>
<proteinExistence type="inferred from homology"/>
<dbReference type="PANTHER" id="PTHR31673">
    <property type="entry name" value="PROTEIN COBRA"/>
    <property type="match status" value="1"/>
</dbReference>
<keyword evidence="8" id="KW-1133">Transmembrane helix</keyword>
<dbReference type="AlphaFoldDB" id="A0A4Y1R7V6"/>
<evidence type="ECO:0000256" key="7">
    <source>
        <dbReference type="PIRNR" id="PIRNR038122"/>
    </source>
</evidence>
<name>A0A4Y1R7V6_PRUDU</name>
<dbReference type="InterPro" id="IPR006918">
    <property type="entry name" value="COBRA_pln"/>
</dbReference>
<keyword evidence="8" id="KW-0812">Transmembrane</keyword>
<accession>A0A4Y1R7V6</accession>
<evidence type="ECO:0000313" key="11">
    <source>
        <dbReference type="EMBL" id="BBH00202.1"/>
    </source>
</evidence>
<reference evidence="11" key="1">
    <citation type="journal article" date="2019" name="Science">
        <title>Mutation of a bHLH transcription factor allowed almond domestication.</title>
        <authorList>
            <person name="Sanchez-Perez R."/>
            <person name="Pavan S."/>
            <person name="Mazzeo R."/>
            <person name="Moldovan C."/>
            <person name="Aiese Cigliano R."/>
            <person name="Del Cueto J."/>
            <person name="Ricciardi F."/>
            <person name="Lotti C."/>
            <person name="Ricciardi L."/>
            <person name="Dicenta F."/>
            <person name="Lopez-Marques R.L."/>
            <person name="Lindberg Moller B."/>
        </authorList>
    </citation>
    <scope>NUCLEOTIDE SEQUENCE</scope>
</reference>
<keyword evidence="8" id="KW-0472">Membrane</keyword>
<feature type="signal peptide" evidence="9">
    <location>
        <begin position="1"/>
        <end position="21"/>
    </location>
</feature>
<protein>
    <recommendedName>
        <fullName evidence="7">COBRA-like protein</fullName>
    </recommendedName>
</protein>
<evidence type="ECO:0000256" key="3">
    <source>
        <dbReference type="ARBA" id="ARBA00022622"/>
    </source>
</evidence>
<evidence type="ECO:0000256" key="9">
    <source>
        <dbReference type="SAM" id="SignalP"/>
    </source>
</evidence>
<dbReference type="InterPro" id="IPR056900">
    <property type="entry name" value="COB_C"/>
</dbReference>
<dbReference type="GO" id="GO:0010215">
    <property type="term" value="P:cellulose microfibril organization"/>
    <property type="evidence" value="ECO:0007669"/>
    <property type="project" value="InterPro"/>
</dbReference>
<dbReference type="PANTHER" id="PTHR31673:SF3">
    <property type="entry name" value="COBRA-LIKE PROTEIN 4"/>
    <property type="match status" value="1"/>
</dbReference>
<comment type="subcellular location">
    <subcellularLocation>
        <location evidence="1">Cell membrane</location>
        <topology evidence="1">Lipid-anchor</topology>
        <topology evidence="1">GPI-anchor</topology>
    </subcellularLocation>
</comment>